<dbReference type="AlphaFoldDB" id="A0A6I4TZF8"/>
<keyword evidence="1" id="KW-0805">Transcription regulation</keyword>
<dbReference type="InterPro" id="IPR010982">
    <property type="entry name" value="Lambda_DNA-bd_dom_sf"/>
</dbReference>
<proteinExistence type="predicted"/>
<organism evidence="5 6">
    <name type="scientific">Croceibacterium xixiisoli</name>
    <dbReference type="NCBI Taxonomy" id="1476466"/>
    <lineage>
        <taxon>Bacteria</taxon>
        <taxon>Pseudomonadati</taxon>
        <taxon>Pseudomonadota</taxon>
        <taxon>Alphaproteobacteria</taxon>
        <taxon>Sphingomonadales</taxon>
        <taxon>Erythrobacteraceae</taxon>
        <taxon>Croceibacterium</taxon>
    </lineage>
</organism>
<evidence type="ECO:0000256" key="3">
    <source>
        <dbReference type="ARBA" id="ARBA00023163"/>
    </source>
</evidence>
<accession>A0A6I4TZF8</accession>
<name>A0A6I4TZF8_9SPHN</name>
<comment type="caution">
    <text evidence="5">The sequence shown here is derived from an EMBL/GenBank/DDBJ whole genome shotgun (WGS) entry which is preliminary data.</text>
</comment>
<keyword evidence="6" id="KW-1185">Reference proteome</keyword>
<protein>
    <submittedName>
        <fullName evidence="5">LacI family DNA-binding transcriptional regulator</fullName>
    </submittedName>
</protein>
<dbReference type="Pfam" id="PF13377">
    <property type="entry name" value="Peripla_BP_3"/>
    <property type="match status" value="1"/>
</dbReference>
<dbReference type="PROSITE" id="PS50932">
    <property type="entry name" value="HTH_LACI_2"/>
    <property type="match status" value="1"/>
</dbReference>
<dbReference type="PROSITE" id="PS00356">
    <property type="entry name" value="HTH_LACI_1"/>
    <property type="match status" value="1"/>
</dbReference>
<dbReference type="EMBL" id="WTYJ01000004">
    <property type="protein sequence ID" value="MXP00711.1"/>
    <property type="molecule type" value="Genomic_DNA"/>
</dbReference>
<feature type="domain" description="HTH lacI-type" evidence="4">
    <location>
        <begin position="1"/>
        <end position="53"/>
    </location>
</feature>
<dbReference type="GO" id="GO:0003700">
    <property type="term" value="F:DNA-binding transcription factor activity"/>
    <property type="evidence" value="ECO:0007669"/>
    <property type="project" value="TreeGrafter"/>
</dbReference>
<dbReference type="PANTHER" id="PTHR30146">
    <property type="entry name" value="LACI-RELATED TRANSCRIPTIONAL REPRESSOR"/>
    <property type="match status" value="1"/>
</dbReference>
<dbReference type="SUPFAM" id="SSF53822">
    <property type="entry name" value="Periplasmic binding protein-like I"/>
    <property type="match status" value="1"/>
</dbReference>
<keyword evidence="3" id="KW-0804">Transcription</keyword>
<dbReference type="SMART" id="SM00354">
    <property type="entry name" value="HTH_LACI"/>
    <property type="match status" value="1"/>
</dbReference>
<keyword evidence="2 5" id="KW-0238">DNA-binding</keyword>
<dbReference type="Proteomes" id="UP000469430">
    <property type="component" value="Unassembled WGS sequence"/>
</dbReference>
<dbReference type="InterPro" id="IPR046335">
    <property type="entry name" value="LacI/GalR-like_sensor"/>
</dbReference>
<dbReference type="Gene3D" id="3.40.50.2300">
    <property type="match status" value="2"/>
</dbReference>
<dbReference type="GO" id="GO:0000976">
    <property type="term" value="F:transcription cis-regulatory region binding"/>
    <property type="evidence" value="ECO:0007669"/>
    <property type="project" value="TreeGrafter"/>
</dbReference>
<dbReference type="PANTHER" id="PTHR30146:SF33">
    <property type="entry name" value="TRANSCRIPTIONAL REGULATOR"/>
    <property type="match status" value="1"/>
</dbReference>
<dbReference type="InterPro" id="IPR000843">
    <property type="entry name" value="HTH_LacI"/>
</dbReference>
<dbReference type="InterPro" id="IPR028082">
    <property type="entry name" value="Peripla_BP_I"/>
</dbReference>
<dbReference type="OrthoDB" id="7170131at2"/>
<dbReference type="CDD" id="cd01392">
    <property type="entry name" value="HTH_LacI"/>
    <property type="match status" value="1"/>
</dbReference>
<evidence type="ECO:0000256" key="1">
    <source>
        <dbReference type="ARBA" id="ARBA00023015"/>
    </source>
</evidence>
<evidence type="ECO:0000313" key="5">
    <source>
        <dbReference type="EMBL" id="MXP00711.1"/>
    </source>
</evidence>
<gene>
    <name evidence="5" type="ORF">GRI97_17105</name>
</gene>
<evidence type="ECO:0000259" key="4">
    <source>
        <dbReference type="PROSITE" id="PS50932"/>
    </source>
</evidence>
<dbReference type="Gene3D" id="1.10.260.40">
    <property type="entry name" value="lambda repressor-like DNA-binding domains"/>
    <property type="match status" value="1"/>
</dbReference>
<dbReference type="Pfam" id="PF00356">
    <property type="entry name" value="LacI"/>
    <property type="match status" value="1"/>
</dbReference>
<reference evidence="5 6" key="1">
    <citation type="submission" date="2019-12" db="EMBL/GenBank/DDBJ databases">
        <title>Genomic-based taxomic classification of the family Erythrobacteraceae.</title>
        <authorList>
            <person name="Xu L."/>
        </authorList>
    </citation>
    <scope>NUCLEOTIDE SEQUENCE [LARGE SCALE GENOMIC DNA]</scope>
    <source>
        <strain evidence="5 6">S36</strain>
    </source>
</reference>
<evidence type="ECO:0000256" key="2">
    <source>
        <dbReference type="ARBA" id="ARBA00023125"/>
    </source>
</evidence>
<sequence length="338" mass="36663">MREVAQLAGVSRMTVSRVVSDPDVVLPATRDRVNRAIADLGYVPDKAAGGLSSRRTGFVALMLPTLTNANFASVAHGLTEVLRGSDYDLLIAYTDYDLGEEERQLRNLLARRPEAIVLTGASHSREIARLLLAANIPILEIADLPHRPIEHVIGFSNHEVGRTAARYLLDRGFTRLGAIGAVYDGSVLDHRGEERIRGFEEELRRSGLPTTGVIRHGIAPLSYDHGVGALQELQRRAPDTQALFAVSDLSAVGVVMECQRQGLRVPDDLSIMGFGNFEIGREINPPLTTINVDFHGLGSQTGRLIVDLLGSATPPAREAAHRVDVGLAVIERNTVRPA</sequence>
<dbReference type="CDD" id="cd01575">
    <property type="entry name" value="PBP1_GntR"/>
    <property type="match status" value="1"/>
</dbReference>
<dbReference type="SUPFAM" id="SSF47413">
    <property type="entry name" value="lambda repressor-like DNA-binding domains"/>
    <property type="match status" value="1"/>
</dbReference>
<evidence type="ECO:0000313" key="6">
    <source>
        <dbReference type="Proteomes" id="UP000469430"/>
    </source>
</evidence>